<organism evidence="2">
    <name type="scientific">Ixodes ricinus</name>
    <name type="common">Common tick</name>
    <name type="synonym">Acarus ricinus</name>
    <dbReference type="NCBI Taxonomy" id="34613"/>
    <lineage>
        <taxon>Eukaryota</taxon>
        <taxon>Metazoa</taxon>
        <taxon>Ecdysozoa</taxon>
        <taxon>Arthropoda</taxon>
        <taxon>Chelicerata</taxon>
        <taxon>Arachnida</taxon>
        <taxon>Acari</taxon>
        <taxon>Parasitiformes</taxon>
        <taxon>Ixodida</taxon>
        <taxon>Ixodoidea</taxon>
        <taxon>Ixodidae</taxon>
        <taxon>Ixodinae</taxon>
        <taxon>Ixodes</taxon>
    </lineage>
</organism>
<keyword evidence="1" id="KW-0732">Signal</keyword>
<dbReference type="AlphaFoldDB" id="A0A6B0URI6"/>
<name>A0A6B0URI6_IXORI</name>
<evidence type="ECO:0000313" key="2">
    <source>
        <dbReference type="EMBL" id="MXU92124.1"/>
    </source>
</evidence>
<proteinExistence type="predicted"/>
<feature type="signal peptide" evidence="1">
    <location>
        <begin position="1"/>
        <end position="17"/>
    </location>
</feature>
<protein>
    <submittedName>
        <fullName evidence="2">Putative secreted protein</fullName>
    </submittedName>
</protein>
<accession>A0A6B0URI6</accession>
<sequence length="129" mass="14771">MLLTLMWLVRLPHPLSARNFLPLSWTVKTHSARFSTYVLQFCIQCFLAPLESFHLIFLMHAAYPFCVIFTARNKSGKCLPLRHFCSTFTGNEGVKGCRTALDVILRTMTTALSPPRDNPRKFLLSHSQK</sequence>
<evidence type="ECO:0000256" key="1">
    <source>
        <dbReference type="SAM" id="SignalP"/>
    </source>
</evidence>
<feature type="chain" id="PRO_5025379199" evidence="1">
    <location>
        <begin position="18"/>
        <end position="129"/>
    </location>
</feature>
<reference evidence="2" key="1">
    <citation type="submission" date="2019-12" db="EMBL/GenBank/DDBJ databases">
        <title>An insight into the sialome of adult female Ixodes ricinus ticks feeding for 6 days.</title>
        <authorList>
            <person name="Perner J."/>
            <person name="Ribeiro J.M.C."/>
        </authorList>
    </citation>
    <scope>NUCLEOTIDE SEQUENCE</scope>
    <source>
        <strain evidence="2">Semi-engorged</strain>
        <tissue evidence="2">Salivary glands</tissue>
    </source>
</reference>
<dbReference type="EMBL" id="GIFC01010041">
    <property type="protein sequence ID" value="MXU92124.1"/>
    <property type="molecule type" value="Transcribed_RNA"/>
</dbReference>